<name>A0A9P5XSK6_9AGAR</name>
<organism evidence="1 2">
    <name type="scientific">Macrolepiota fuliginosa MF-IS2</name>
    <dbReference type="NCBI Taxonomy" id="1400762"/>
    <lineage>
        <taxon>Eukaryota</taxon>
        <taxon>Fungi</taxon>
        <taxon>Dikarya</taxon>
        <taxon>Basidiomycota</taxon>
        <taxon>Agaricomycotina</taxon>
        <taxon>Agaricomycetes</taxon>
        <taxon>Agaricomycetidae</taxon>
        <taxon>Agaricales</taxon>
        <taxon>Agaricineae</taxon>
        <taxon>Agaricaceae</taxon>
        <taxon>Macrolepiota</taxon>
    </lineage>
</organism>
<evidence type="ECO:0000313" key="1">
    <source>
        <dbReference type="EMBL" id="KAF9454636.1"/>
    </source>
</evidence>
<evidence type="ECO:0000313" key="2">
    <source>
        <dbReference type="Proteomes" id="UP000807342"/>
    </source>
</evidence>
<keyword evidence="2" id="KW-1185">Reference proteome</keyword>
<protein>
    <submittedName>
        <fullName evidence="1">Uncharacterized protein</fullName>
    </submittedName>
</protein>
<gene>
    <name evidence="1" type="ORF">P691DRAFT_316859</name>
</gene>
<dbReference type="EMBL" id="MU151053">
    <property type="protein sequence ID" value="KAF9454636.1"/>
    <property type="molecule type" value="Genomic_DNA"/>
</dbReference>
<comment type="caution">
    <text evidence="1">The sequence shown here is derived from an EMBL/GenBank/DDBJ whole genome shotgun (WGS) entry which is preliminary data.</text>
</comment>
<reference evidence="1" key="1">
    <citation type="submission" date="2020-11" db="EMBL/GenBank/DDBJ databases">
        <authorList>
            <consortium name="DOE Joint Genome Institute"/>
            <person name="Ahrendt S."/>
            <person name="Riley R."/>
            <person name="Andreopoulos W."/>
            <person name="Labutti K."/>
            <person name="Pangilinan J."/>
            <person name="Ruiz-Duenas F.J."/>
            <person name="Barrasa J.M."/>
            <person name="Sanchez-Garcia M."/>
            <person name="Camarero S."/>
            <person name="Miyauchi S."/>
            <person name="Serrano A."/>
            <person name="Linde D."/>
            <person name="Babiker R."/>
            <person name="Drula E."/>
            <person name="Ayuso-Fernandez I."/>
            <person name="Pacheco R."/>
            <person name="Padilla G."/>
            <person name="Ferreira P."/>
            <person name="Barriuso J."/>
            <person name="Kellner H."/>
            <person name="Castanera R."/>
            <person name="Alfaro M."/>
            <person name="Ramirez L."/>
            <person name="Pisabarro A.G."/>
            <person name="Kuo A."/>
            <person name="Tritt A."/>
            <person name="Lipzen A."/>
            <person name="He G."/>
            <person name="Yan M."/>
            <person name="Ng V."/>
            <person name="Cullen D."/>
            <person name="Martin F."/>
            <person name="Rosso M.-N."/>
            <person name="Henrissat B."/>
            <person name="Hibbett D."/>
            <person name="Martinez A.T."/>
            <person name="Grigoriev I.V."/>
        </authorList>
    </citation>
    <scope>NUCLEOTIDE SEQUENCE</scope>
    <source>
        <strain evidence="1">MF-IS2</strain>
    </source>
</reference>
<accession>A0A9P5XSK6</accession>
<dbReference type="OrthoDB" id="2576311at2759"/>
<dbReference type="AlphaFoldDB" id="A0A9P5XSK6"/>
<dbReference type="Proteomes" id="UP000807342">
    <property type="component" value="Unassembled WGS sequence"/>
</dbReference>
<sequence length="258" mass="28960">MTYADDISTCEDYPVRLLFADDAFAYAVTAWYEPKRCEHYTCPPVVLTILRIYVFHDELLACLSLVRLPLLPHSTAMSWWIISLGLFFWIQRLFAQKSQVTCVSSFHWAQNDKGQDPCTVAALVQASCRSDTNVTIKKLSANEIYVGPDQKNTNDTCACNSVVYSLLSACAACQDRFYIDWQSWTRYCATSYLYRIPGNISSNIVIPSWAYNVISVGTLTSIPGSWNPTLSLQPPCNRFDLDAAIQTAISGEVFPPIC</sequence>
<proteinExistence type="predicted"/>